<gene>
    <name evidence="2" type="ORF">RM6536_0122</name>
</gene>
<dbReference type="PROSITE" id="PS51318">
    <property type="entry name" value="TAT"/>
    <property type="match status" value="1"/>
</dbReference>
<dbReference type="PATRIC" id="fig|43675.28.peg.126"/>
<dbReference type="Proteomes" id="UP000066203">
    <property type="component" value="Chromosome"/>
</dbReference>
<accession>A0A0K2RX24</accession>
<evidence type="ECO:0000313" key="2">
    <source>
        <dbReference type="EMBL" id="BAS19369.1"/>
    </source>
</evidence>
<evidence type="ECO:0000256" key="1">
    <source>
        <dbReference type="SAM" id="SignalP"/>
    </source>
</evidence>
<sequence length="477" mass="49107">MSHISRRKVVKGAAWAPPVIAASSVVPTFASSVDCTFAENAYVSARGMNNFERAEKEFTIPEGTHKLRFELTGGAGGTYDTNLPGGSGAKVSGIVEVKPHQTVKIIAGGEGRIEPQPYPVGEGYRLGPAKGGYGFGDGGSIPEVKIPKEVLDNVYERWIWGSYWDNGPLPQPMPMEEIYGCSGGGSSALLIDGEVIAVAGGGGGAANVGKPYTAKPYRRHFPGIVDVRMTGPEHPTHAPVYSAAGVAGGARGGDASAGHGYYAQDLNLELTVEGGKGGGGGIGGAGGAKPTVLTGTPKSIFSFDSQNNQIIYSSLTAGNPGTNGLNGKGGDGVMSMSYQLDNNKAWWRQDDVEVLEFPDGTREEIGYYDVAPFFNGAQIMVSGGGGGGYGGGGSGAALSQSSITIAQKWNNNPKGIRQSISYVQLAGSGGAGGSYLAPQVMEGEISNSNNVTSSEAFSGATYSHNGIVKVFLCQTGK</sequence>
<name>A0A0K2RX24_9MICC</name>
<feature type="signal peptide" evidence="1">
    <location>
        <begin position="1"/>
        <end position="21"/>
    </location>
</feature>
<dbReference type="InterPro" id="IPR006311">
    <property type="entry name" value="TAT_signal"/>
</dbReference>
<dbReference type="AlphaFoldDB" id="A0A0K2RX24"/>
<reference evidence="3" key="1">
    <citation type="submission" date="2015-08" db="EMBL/GenBank/DDBJ databases">
        <title>Complete genome sequence of Rothia mucilaginosa strain NUM-Rm6536.</title>
        <authorList>
            <person name="Nambu T."/>
        </authorList>
    </citation>
    <scope>NUCLEOTIDE SEQUENCE [LARGE SCALE GENOMIC DNA]</scope>
    <source>
        <strain evidence="3">NUM-Rm6536</strain>
    </source>
</reference>
<dbReference type="EMBL" id="AP014938">
    <property type="protein sequence ID" value="BAS19369.1"/>
    <property type="molecule type" value="Genomic_DNA"/>
</dbReference>
<keyword evidence="1" id="KW-0732">Signal</keyword>
<dbReference type="RefSeq" id="WP_145974225.1">
    <property type="nucleotide sequence ID" value="NZ_AP014938.1"/>
</dbReference>
<feature type="chain" id="PRO_5039583259" description="Transcriptional initiation protein Tat" evidence="1">
    <location>
        <begin position="22"/>
        <end position="477"/>
    </location>
</feature>
<evidence type="ECO:0000313" key="3">
    <source>
        <dbReference type="Proteomes" id="UP000066203"/>
    </source>
</evidence>
<proteinExistence type="predicted"/>
<evidence type="ECO:0008006" key="4">
    <source>
        <dbReference type="Google" id="ProtNLM"/>
    </source>
</evidence>
<protein>
    <recommendedName>
        <fullName evidence="4">Transcriptional initiation protein Tat</fullName>
    </recommendedName>
</protein>
<organism evidence="2">
    <name type="scientific">Rothia mucilaginosa</name>
    <dbReference type="NCBI Taxonomy" id="43675"/>
    <lineage>
        <taxon>Bacteria</taxon>
        <taxon>Bacillati</taxon>
        <taxon>Actinomycetota</taxon>
        <taxon>Actinomycetes</taxon>
        <taxon>Micrococcales</taxon>
        <taxon>Micrococcaceae</taxon>
        <taxon>Rothia</taxon>
    </lineage>
</organism>